<dbReference type="SMART" id="SM00490">
    <property type="entry name" value="HELICc"/>
    <property type="match status" value="1"/>
</dbReference>
<dbReference type="PROSITE" id="PS51194">
    <property type="entry name" value="HELICASE_CTER"/>
    <property type="match status" value="1"/>
</dbReference>
<protein>
    <submittedName>
        <fullName evidence="4">SNF2-related protein</fullName>
    </submittedName>
</protein>
<dbReference type="EMBL" id="CP001661">
    <property type="protein sequence ID" value="ACT16500.1"/>
    <property type="molecule type" value="Genomic_DNA"/>
</dbReference>
<accession>C6DYZ9</accession>
<dbReference type="PANTHER" id="PTHR10799">
    <property type="entry name" value="SNF2/RAD54 HELICASE FAMILY"/>
    <property type="match status" value="1"/>
</dbReference>
<feature type="domain" description="Helicase C-terminal" evidence="3">
    <location>
        <begin position="727"/>
        <end position="887"/>
    </location>
</feature>
<dbReference type="Pfam" id="PF00176">
    <property type="entry name" value="SNF2-rel_dom"/>
    <property type="match status" value="1"/>
</dbReference>
<dbReference type="eggNOG" id="COG0553">
    <property type="taxonomic scope" value="Bacteria"/>
</dbReference>
<dbReference type="InterPro" id="IPR038718">
    <property type="entry name" value="SNF2-like_sf"/>
</dbReference>
<dbReference type="SMART" id="SM00487">
    <property type="entry name" value="DEXDc"/>
    <property type="match status" value="1"/>
</dbReference>
<dbReference type="Gene3D" id="3.40.50.300">
    <property type="entry name" value="P-loop containing nucleotide triphosphate hydrolases"/>
    <property type="match status" value="1"/>
</dbReference>
<dbReference type="HOGENOM" id="CLU_000315_21_8_7"/>
<evidence type="ECO:0000313" key="4">
    <source>
        <dbReference type="EMBL" id="ACT16500.1"/>
    </source>
</evidence>
<dbReference type="AlphaFoldDB" id="C6DYZ9"/>
<dbReference type="KEGG" id="gem:GM21_0420"/>
<reference evidence="4" key="1">
    <citation type="submission" date="2009-07" db="EMBL/GenBank/DDBJ databases">
        <title>Complete sequence of Geobacter sp. M21.</title>
        <authorList>
            <consortium name="US DOE Joint Genome Institute"/>
            <person name="Lucas S."/>
            <person name="Copeland A."/>
            <person name="Lapidus A."/>
            <person name="Glavina del Rio T."/>
            <person name="Dalin E."/>
            <person name="Tice H."/>
            <person name="Bruce D."/>
            <person name="Goodwin L."/>
            <person name="Pitluck S."/>
            <person name="Saunders E."/>
            <person name="Brettin T."/>
            <person name="Detter J.C."/>
            <person name="Han C."/>
            <person name="Larimer F."/>
            <person name="Land M."/>
            <person name="Hauser L."/>
            <person name="Kyrpides N."/>
            <person name="Ovchinnikova G."/>
            <person name="Lovley D."/>
        </authorList>
    </citation>
    <scope>NUCLEOTIDE SEQUENCE [LARGE SCALE GENOMIC DNA]</scope>
    <source>
        <strain evidence="4">M21</strain>
    </source>
</reference>
<organism evidence="4">
    <name type="scientific">Geobacter sp. (strain M21)</name>
    <dbReference type="NCBI Taxonomy" id="443144"/>
    <lineage>
        <taxon>Bacteria</taxon>
        <taxon>Pseudomonadati</taxon>
        <taxon>Thermodesulfobacteriota</taxon>
        <taxon>Desulfuromonadia</taxon>
        <taxon>Geobacterales</taxon>
        <taxon>Geobacteraceae</taxon>
        <taxon>Geobacter</taxon>
    </lineage>
</organism>
<dbReference type="SUPFAM" id="SSF52540">
    <property type="entry name" value="P-loop containing nucleoside triphosphate hydrolases"/>
    <property type="match status" value="2"/>
</dbReference>
<sequence length="901" mass="99056">MHNSLSLTPAGHLVMLRRTDSESSSVAGTGTARNSAIVEGFAACQAQGLIALAGARPDPTWPLSWAFWRDYASRYLTALCQMPPASRQIDPIAPLSDDELNLVSLGIPPMPGAEYCCVEVLRSVWNDLDGWCSGEIARHEDGLAGFLQAHAPLWRQVGRVCFHLAENRKDPEYPFAFLASYIPKLGKNARAQHQPLNQALTEYAGARNRGALLRLLEPIQEAGARLPWVDELVQSGDIYHPLAWSPEEAFLFLQSVPELEASGLVARLPDWWKKRIRPKVQVVIGNSRGSGLGADALLDFQVRLTVEGEPLSDAELADLVAAGAGLTLLRGQWVEVDGEKLRETLEQWKKVQAQAGADGLSFAEGMRLLAGARRDLSGAENFAEGTGWAYAEAGDWLRGVLAALRDPARLSAADPGPELKATLRPYQRDGVNWLLFLSELGLGACLADDMGLGKTIQVIALLLALQKRRSDSPPSLLVLPASLVSNWMTELKRFAPSLRVLSLHASEMSRAELDRIAGNPAKALEGYHAVLTTYGMLGRQGWLSEQKWDLIVLDEAQAIKNPSTRQAKEVKALRGRARLALTGTPVENRLGDLWSLFDFLSPGLLGSTTRFKSFVKTLESSNPPSYAPVRRLVQPYILRRMKTDRRIIDDLPEKVEMTAWCGLSKSQAALYRQGVQDLARSLKEKAGMERRGLVLAALTRFKQICNHPSQALGDGEYGAGNSGKYDRLREICEEIESRGEKVLVFSQFKEMALQLTSFLGTVFGRSGLVLHGGTPVAERQRIVDRFQHEDGPPFLVLSLKAGGTGLNLTAASQVIHFDRWWNPAVENQATDRAFRIGQKRNVLVHKFVCRGTVEEKIDALIAEKTRLAVDILEGGGEMLLTEMDDDALLNLVALDVEKANF</sequence>
<dbReference type="Gene3D" id="3.40.50.10810">
    <property type="entry name" value="Tandem AAA-ATPase domain"/>
    <property type="match status" value="1"/>
</dbReference>
<dbReference type="InterPro" id="IPR014001">
    <property type="entry name" value="Helicase_ATP-bd"/>
</dbReference>
<dbReference type="InterPro" id="IPR049730">
    <property type="entry name" value="SNF2/RAD54-like_C"/>
</dbReference>
<dbReference type="InterPro" id="IPR000330">
    <property type="entry name" value="SNF2_N"/>
</dbReference>
<dbReference type="Pfam" id="PF00271">
    <property type="entry name" value="Helicase_C"/>
    <property type="match status" value="1"/>
</dbReference>
<proteinExistence type="predicted"/>
<dbReference type="InterPro" id="IPR001650">
    <property type="entry name" value="Helicase_C-like"/>
</dbReference>
<dbReference type="Pfam" id="PF12419">
    <property type="entry name" value="DUF3670"/>
    <property type="match status" value="1"/>
</dbReference>
<dbReference type="CDD" id="cd18793">
    <property type="entry name" value="SF2_C_SNF"/>
    <property type="match status" value="1"/>
</dbReference>
<dbReference type="InterPro" id="IPR022138">
    <property type="entry name" value="DUF3670"/>
</dbReference>
<dbReference type="STRING" id="443144.GM21_0420"/>
<dbReference type="OrthoDB" id="18878at2"/>
<feature type="domain" description="Helicase ATP-binding" evidence="2">
    <location>
        <begin position="435"/>
        <end position="603"/>
    </location>
</feature>
<dbReference type="PROSITE" id="PS51192">
    <property type="entry name" value="HELICASE_ATP_BIND_1"/>
    <property type="match status" value="1"/>
</dbReference>
<evidence type="ECO:0000256" key="1">
    <source>
        <dbReference type="ARBA" id="ARBA00022801"/>
    </source>
</evidence>
<evidence type="ECO:0000259" key="2">
    <source>
        <dbReference type="PROSITE" id="PS51192"/>
    </source>
</evidence>
<dbReference type="GO" id="GO:0005524">
    <property type="term" value="F:ATP binding"/>
    <property type="evidence" value="ECO:0007669"/>
    <property type="project" value="InterPro"/>
</dbReference>
<dbReference type="GO" id="GO:0016787">
    <property type="term" value="F:hydrolase activity"/>
    <property type="evidence" value="ECO:0007669"/>
    <property type="project" value="UniProtKB-KW"/>
</dbReference>
<name>C6DYZ9_GEOSM</name>
<gene>
    <name evidence="4" type="ordered locus">GM21_0420</name>
</gene>
<evidence type="ECO:0000259" key="3">
    <source>
        <dbReference type="PROSITE" id="PS51194"/>
    </source>
</evidence>
<keyword evidence="1" id="KW-0378">Hydrolase</keyword>
<dbReference type="CDD" id="cd18012">
    <property type="entry name" value="DEXQc_arch_SWI2_SNF2"/>
    <property type="match status" value="1"/>
</dbReference>
<dbReference type="InterPro" id="IPR027417">
    <property type="entry name" value="P-loop_NTPase"/>
</dbReference>